<name>D0L1R7_HALNC</name>
<accession>D0L1R7</accession>
<proteinExistence type="predicted"/>
<keyword evidence="2" id="KW-1185">Reference proteome</keyword>
<sequence length="297" mass="34341">MRKTYIALLGLLIIAASALGYRYVENLDHPEIRISSNPWVGFTPFIYAQEKGWLKNTPFRFLWLVDLSENRRLYENGFVQGFTATQYELLHFAHPDALETVFLTDRSNGADAILSNRTLAALQAESKPIKVYLERDSLQRDMFHAFINENGLKDHAFELTNRAQEMMLLLKPGPAPMLVLSYSPYLTQLHQHGFQTIASTRSLKSFIVVDGLFVNRQVYAKNRADFVKLKEIFDRALAVFHSDPKTFYDSVKGYLEGQTFDQFMASTRDIVWLDQQVDPEMLKYMKRQGVRVDERIP</sequence>
<protein>
    <submittedName>
        <fullName evidence="1">Putative lipoprotein</fullName>
    </submittedName>
</protein>
<dbReference type="RefSeq" id="WP_012824673.1">
    <property type="nucleotide sequence ID" value="NC_013422.1"/>
</dbReference>
<dbReference type="eggNOG" id="COG0715">
    <property type="taxonomic scope" value="Bacteria"/>
</dbReference>
<dbReference type="OrthoDB" id="5292144at2"/>
<evidence type="ECO:0000313" key="2">
    <source>
        <dbReference type="Proteomes" id="UP000009102"/>
    </source>
</evidence>
<keyword evidence="1" id="KW-0449">Lipoprotein</keyword>
<dbReference type="SUPFAM" id="SSF53850">
    <property type="entry name" value="Periplasmic binding protein-like II"/>
    <property type="match status" value="1"/>
</dbReference>
<reference evidence="1 2" key="1">
    <citation type="submission" date="2009-10" db="EMBL/GenBank/DDBJ databases">
        <title>Complete sequence of Halothiobacillus neapolitanus c2.</title>
        <authorList>
            <consortium name="US DOE Joint Genome Institute"/>
            <person name="Lucas S."/>
            <person name="Copeland A."/>
            <person name="Lapidus A."/>
            <person name="Glavina del Rio T."/>
            <person name="Tice H."/>
            <person name="Bruce D."/>
            <person name="Goodwin L."/>
            <person name="Pitluck S."/>
            <person name="Davenport K."/>
            <person name="Brettin T."/>
            <person name="Detter J.C."/>
            <person name="Han C."/>
            <person name="Tapia R."/>
            <person name="Larimer F."/>
            <person name="Land M."/>
            <person name="Hauser L."/>
            <person name="Kyrpides N."/>
            <person name="Mikhailova N."/>
            <person name="Kerfeld C."/>
            <person name="Cannon G."/>
            <person name="Heinhort S."/>
        </authorList>
    </citation>
    <scope>NUCLEOTIDE SEQUENCE [LARGE SCALE GENOMIC DNA]</scope>
    <source>
        <strain evidence="2">ATCC 23641 / c2</strain>
    </source>
</reference>
<gene>
    <name evidence="1" type="ordered locus">Hneap_1817</name>
</gene>
<organism evidence="1 2">
    <name type="scientific">Halothiobacillus neapolitanus (strain ATCC 23641 / DSM 15147 / CIP 104769 / NCIMB 8539 / c2)</name>
    <name type="common">Thiobacillus neapolitanus</name>
    <dbReference type="NCBI Taxonomy" id="555778"/>
    <lineage>
        <taxon>Bacteria</taxon>
        <taxon>Pseudomonadati</taxon>
        <taxon>Pseudomonadota</taxon>
        <taxon>Gammaproteobacteria</taxon>
        <taxon>Chromatiales</taxon>
        <taxon>Halothiobacillaceae</taxon>
        <taxon>Halothiobacillus</taxon>
    </lineage>
</organism>
<evidence type="ECO:0000313" key="1">
    <source>
        <dbReference type="EMBL" id="ACX96640.1"/>
    </source>
</evidence>
<dbReference type="EMBL" id="CP001801">
    <property type="protein sequence ID" value="ACX96640.1"/>
    <property type="molecule type" value="Genomic_DNA"/>
</dbReference>
<dbReference type="Proteomes" id="UP000009102">
    <property type="component" value="Chromosome"/>
</dbReference>
<dbReference type="HOGENOM" id="CLU_930423_0_0_6"/>
<dbReference type="KEGG" id="hna:Hneap_1817"/>
<dbReference type="AlphaFoldDB" id="D0L1R7"/>
<dbReference type="STRING" id="555778.Hneap_1817"/>